<dbReference type="PROSITE" id="PS01180">
    <property type="entry name" value="CUB"/>
    <property type="match status" value="1"/>
</dbReference>
<sequence length="488" mass="53875">MLSRILELYSDLTSPMNELRRGLFQLGKVLNFFPVGDERECRPEGNTLAKAGICLNPYDCRQRDGKASGDCAHGLGVCCVFEVTCGATVQNNISYFMSPGFPELWHGERDCDVLVEKTHAGVTQLRIDFVHFTIGQPNRTTGECDEDAMTVGEGANNFTVCGLNHGQHRECDEDAMTVGEGANNFTVCGLNHGQHMFYDLPTGSQRRDDELPSGLPTRLRVRTRGGDTARLWMLRLTQLPLAQAAPHDCLQNYEGVNGTIKTFNYAVNGRHLASHRYRACIRQEPGFCAIRYWPCDAGSFRIGPPADVPALMDPAAMPPTQETTPSAVQTQEDMVEGSGDEPQSATSSSTPTAPLATRIWRFMWPSWMWGQRRARTLTRWSPYVQHGVGDVLRYYGYGDYAGRPRCYDRITIPCDDEYLLMPSLSAGVCEPHRCGGSFCPGVPPAHCRVDSSVRPFAVSVRFGPPVRKGSADDNIGACLRYAQLPCGS</sequence>
<dbReference type="EMBL" id="OW152827">
    <property type="protein sequence ID" value="CAH2044275.1"/>
    <property type="molecule type" value="Genomic_DNA"/>
</dbReference>
<name>A0ABN8HZ62_9NEOP</name>
<dbReference type="PANTHER" id="PTHR33236:SF4">
    <property type="entry name" value="CUB DOMAIN-CONTAINING PROTEIN"/>
    <property type="match status" value="1"/>
</dbReference>
<dbReference type="Gene3D" id="2.60.120.290">
    <property type="entry name" value="Spermadhesin, CUB domain"/>
    <property type="match status" value="1"/>
</dbReference>
<keyword evidence="1 2" id="KW-1015">Disulfide bond</keyword>
<dbReference type="InterPro" id="IPR058698">
    <property type="entry name" value="CUB_metazoa"/>
</dbReference>
<evidence type="ECO:0000313" key="6">
    <source>
        <dbReference type="Proteomes" id="UP000837857"/>
    </source>
</evidence>
<evidence type="ECO:0000256" key="2">
    <source>
        <dbReference type="PROSITE-ProRule" id="PRU00059"/>
    </source>
</evidence>
<feature type="domain" description="CUB" evidence="4">
    <location>
        <begin position="85"/>
        <end position="162"/>
    </location>
</feature>
<dbReference type="SUPFAM" id="SSF49854">
    <property type="entry name" value="Spermadhesin, CUB domain"/>
    <property type="match status" value="1"/>
</dbReference>
<organism evidence="5 6">
    <name type="scientific">Iphiclides podalirius</name>
    <name type="common">scarce swallowtail</name>
    <dbReference type="NCBI Taxonomy" id="110791"/>
    <lineage>
        <taxon>Eukaryota</taxon>
        <taxon>Metazoa</taxon>
        <taxon>Ecdysozoa</taxon>
        <taxon>Arthropoda</taxon>
        <taxon>Hexapoda</taxon>
        <taxon>Insecta</taxon>
        <taxon>Pterygota</taxon>
        <taxon>Neoptera</taxon>
        <taxon>Endopterygota</taxon>
        <taxon>Lepidoptera</taxon>
        <taxon>Glossata</taxon>
        <taxon>Ditrysia</taxon>
        <taxon>Papilionoidea</taxon>
        <taxon>Papilionidae</taxon>
        <taxon>Papilioninae</taxon>
        <taxon>Iphiclides</taxon>
    </lineage>
</organism>
<proteinExistence type="predicted"/>
<protein>
    <recommendedName>
        <fullName evidence="4">CUB domain-containing protein</fullName>
    </recommendedName>
</protein>
<dbReference type="Proteomes" id="UP000837857">
    <property type="component" value="Chromosome 15"/>
</dbReference>
<dbReference type="PANTHER" id="PTHR33236">
    <property type="entry name" value="INTRAFLAGELLAR TRANSPORT PROTEIN 122 FAMILY PROTEIN-RELATED"/>
    <property type="match status" value="1"/>
</dbReference>
<feature type="compositionally biased region" description="Polar residues" evidence="3">
    <location>
        <begin position="320"/>
        <end position="332"/>
    </location>
</feature>
<evidence type="ECO:0000259" key="4">
    <source>
        <dbReference type="PROSITE" id="PS01180"/>
    </source>
</evidence>
<feature type="disulfide bond" evidence="2">
    <location>
        <begin position="144"/>
        <end position="161"/>
    </location>
</feature>
<dbReference type="InterPro" id="IPR035914">
    <property type="entry name" value="Sperma_CUB_dom_sf"/>
</dbReference>
<keyword evidence="6" id="KW-1185">Reference proteome</keyword>
<dbReference type="InterPro" id="IPR000859">
    <property type="entry name" value="CUB_dom"/>
</dbReference>
<gene>
    <name evidence="5" type="ORF">IPOD504_LOCUS4660</name>
</gene>
<evidence type="ECO:0000256" key="1">
    <source>
        <dbReference type="ARBA" id="ARBA00023157"/>
    </source>
</evidence>
<feature type="non-terminal residue" evidence="5">
    <location>
        <position position="1"/>
    </location>
</feature>
<evidence type="ECO:0000313" key="5">
    <source>
        <dbReference type="EMBL" id="CAH2044275.1"/>
    </source>
</evidence>
<comment type="caution">
    <text evidence="2">Lacks conserved residue(s) required for the propagation of feature annotation.</text>
</comment>
<dbReference type="Pfam" id="PF26080">
    <property type="entry name" value="CUB_animal"/>
    <property type="match status" value="1"/>
</dbReference>
<reference evidence="5" key="1">
    <citation type="submission" date="2022-03" db="EMBL/GenBank/DDBJ databases">
        <authorList>
            <person name="Martin H S."/>
        </authorList>
    </citation>
    <scope>NUCLEOTIDE SEQUENCE</scope>
</reference>
<feature type="compositionally biased region" description="Low complexity" evidence="3">
    <location>
        <begin position="342"/>
        <end position="352"/>
    </location>
</feature>
<evidence type="ECO:0000256" key="3">
    <source>
        <dbReference type="SAM" id="MobiDB-lite"/>
    </source>
</evidence>
<accession>A0ABN8HZ62</accession>
<feature type="region of interest" description="Disordered" evidence="3">
    <location>
        <begin position="315"/>
        <end position="352"/>
    </location>
</feature>